<protein>
    <submittedName>
        <fullName evidence="1">Uncharacterized protein</fullName>
    </submittedName>
</protein>
<evidence type="ECO:0000313" key="1">
    <source>
        <dbReference type="EMBL" id="RCU57711.1"/>
    </source>
</evidence>
<organism evidence="1 2">
    <name type="scientific">Oceanihabitans sediminis</name>
    <dbReference type="NCBI Taxonomy" id="1812012"/>
    <lineage>
        <taxon>Bacteria</taxon>
        <taxon>Pseudomonadati</taxon>
        <taxon>Bacteroidota</taxon>
        <taxon>Flavobacteriia</taxon>
        <taxon>Flavobacteriales</taxon>
        <taxon>Flavobacteriaceae</taxon>
        <taxon>Oceanihabitans</taxon>
    </lineage>
</organism>
<dbReference type="EMBL" id="QPIG01000002">
    <property type="protein sequence ID" value="RCU57711.1"/>
    <property type="molecule type" value="Genomic_DNA"/>
</dbReference>
<dbReference type="Proteomes" id="UP000252249">
    <property type="component" value="Unassembled WGS sequence"/>
</dbReference>
<evidence type="ECO:0000313" key="2">
    <source>
        <dbReference type="Proteomes" id="UP000252249"/>
    </source>
</evidence>
<name>A0A368P904_9FLAO</name>
<proteinExistence type="predicted"/>
<gene>
    <name evidence="1" type="ORF">DU428_07950</name>
</gene>
<dbReference type="AlphaFoldDB" id="A0A368P904"/>
<reference evidence="1 2" key="1">
    <citation type="submission" date="2018-07" db="EMBL/GenBank/DDBJ databases">
        <title>Oceanihabitans testaceum sp. nov., isolated from marine sediment.</title>
        <authorList>
            <person name="Li C.-M."/>
        </authorList>
    </citation>
    <scope>NUCLEOTIDE SEQUENCE [LARGE SCALE GENOMIC DNA]</scope>
    <source>
        <strain evidence="1 2">S9-10</strain>
    </source>
</reference>
<keyword evidence="2" id="KW-1185">Reference proteome</keyword>
<comment type="caution">
    <text evidence="1">The sequence shown here is derived from an EMBL/GenBank/DDBJ whole genome shotgun (WGS) entry which is preliminary data.</text>
</comment>
<accession>A0A368P904</accession>
<sequence length="515" mass="59601">MVSSAYSPKISKHFEHNNYIRNYSVHIINDSLQLYFKSPADINYITESEELKNAIQNAGFKLKDKVLVYGRTNDPPYEYFVTVSKGAKKEYPKKLIVLDTVVGSLNIQFIGKPLAENSRKSLEPDLHNMFSSLEVGATYRKDISTVMDVVKKHQNSNKFLAALKEINEFPAYDKQEEWVKLQMQLTFSSFLGDNTFYKESLKLLESRFKPNNIISKTIKENFLRDSEAINTILKEAEKHKIVMINENHFYPNHRLLVLDLLEELKEIGYTHIAIEALDVKQDSLLNLEGSYPALKTGFYTSEQHFSNLIRKAKHLGYEFVAYENNDANKNREQGQAENLYNKTFKINPESKVLVLAGIDHILEKPSFSGKEWMASIFKNKYKMDPLTMSQTHLNSYRSEIKATYGLISSEILENDKFNSVDYFMLNNKSIADMESASSFLYTNNSPSDVQVVLFYGSEIKHKFDYHNKVPYYTSILKSGMQYQLPIIKNEEIYLYTYDKHGNQIDKKIVKVSDNE</sequence>